<dbReference type="Proteomes" id="UP000616724">
    <property type="component" value="Unassembled WGS sequence"/>
</dbReference>
<dbReference type="AlphaFoldDB" id="A0A8J3RLQ6"/>
<feature type="transmembrane region" description="Helical" evidence="2">
    <location>
        <begin position="53"/>
        <end position="71"/>
    </location>
</feature>
<evidence type="ECO:0000313" key="3">
    <source>
        <dbReference type="EMBL" id="GIH76122.1"/>
    </source>
</evidence>
<keyword evidence="2" id="KW-0472">Membrane</keyword>
<evidence type="ECO:0000256" key="2">
    <source>
        <dbReference type="SAM" id="Phobius"/>
    </source>
</evidence>
<proteinExistence type="predicted"/>
<evidence type="ECO:0000313" key="4">
    <source>
        <dbReference type="Proteomes" id="UP000616724"/>
    </source>
</evidence>
<accession>A0A8J3RLQ6</accession>
<reference evidence="3 4" key="1">
    <citation type="submission" date="2021-01" db="EMBL/GenBank/DDBJ databases">
        <title>Whole genome shotgun sequence of Planobispora longispora NBRC 13918.</title>
        <authorList>
            <person name="Komaki H."/>
            <person name="Tamura T."/>
        </authorList>
    </citation>
    <scope>NUCLEOTIDE SEQUENCE [LARGE SCALE GENOMIC DNA]</scope>
    <source>
        <strain evidence="3 4">NBRC 13918</strain>
    </source>
</reference>
<protein>
    <submittedName>
        <fullName evidence="3">Uncharacterized protein</fullName>
    </submittedName>
</protein>
<keyword evidence="2" id="KW-1133">Transmembrane helix</keyword>
<dbReference type="Gene3D" id="3.40.50.300">
    <property type="entry name" value="P-loop containing nucleotide triphosphate hydrolases"/>
    <property type="match status" value="1"/>
</dbReference>
<feature type="transmembrane region" description="Helical" evidence="2">
    <location>
        <begin position="78"/>
        <end position="97"/>
    </location>
</feature>
<gene>
    <name evidence="3" type="ORF">Plo01_25510</name>
</gene>
<feature type="region of interest" description="Disordered" evidence="1">
    <location>
        <begin position="552"/>
        <end position="571"/>
    </location>
</feature>
<name>A0A8J3RLQ6_9ACTN</name>
<dbReference type="EMBL" id="BOOH01000019">
    <property type="protein sequence ID" value="GIH76122.1"/>
    <property type="molecule type" value="Genomic_DNA"/>
</dbReference>
<sequence length="753" mass="81933">MNTRTRTRPSADRRRPADWSLAPRGPASAAGLSGLALAAAAVAGGPALELSAWWPVGATVLGAALTVLTGVELPGRTLGWRLVSWVMGGSWLTWSLLTDLSAPTPWLVLGGITLASGMTYSWADAPRRRLARGGHRPGLLGNVALPVIDIPRRDVPLAQEWVARIARVCKIRVQATQLEHWPSGGGFSLLLRLPQGGTTTEQLAGYAPRLAADADLDDGCGVEVRSAGTRRSVWLDVATVNQLATDLDHHGDYSPRDVNHGITLGRFRNGQAMTVQVRQPRTIVVGTTGSAKTGTLHTATAELGRCFNNVTWHMDLNGGNVSIPWLRPWLDGQVDRPAVDWAAPCREEALLMAHANVQIALERKVAYAALRLEADDDKLPVSAEVPQVTTILDEGHEVLADSIRDPIERAIRAKIEKCARIGRAEAMQYLLSALRSVSGTLSPALLNLMHNRLFMAGGEQKECNYLYSYPKGVRIEDLAGPGSGFVRRFQETEVRAWKAYRMKPRRDIRPASVAISATRPDLDAPSVRAAGDAYATRLERMRWLFATPEEREHLTPPEPIELPDITDDRGKPVIWDPKVTHPPASHAEMEVRPTAPAPMRTADAQPNLRLLQGGITRTWEDPAAIAAKARARRIAQGRAPLPRQMPMAAGTTVTRVEQLPPGPPLPELIARLLALPWDEGRLHSEVMATALEMTEHELAALLKPLGIAPLRNAFNRGGERGRGYALEDVQDAAEAIRRGELEVPPEVADWSAA</sequence>
<feature type="region of interest" description="Disordered" evidence="1">
    <location>
        <begin position="1"/>
        <end position="23"/>
    </location>
</feature>
<organism evidence="3 4">
    <name type="scientific">Planobispora longispora</name>
    <dbReference type="NCBI Taxonomy" id="28887"/>
    <lineage>
        <taxon>Bacteria</taxon>
        <taxon>Bacillati</taxon>
        <taxon>Actinomycetota</taxon>
        <taxon>Actinomycetes</taxon>
        <taxon>Streptosporangiales</taxon>
        <taxon>Streptosporangiaceae</taxon>
        <taxon>Planobispora</taxon>
    </lineage>
</organism>
<keyword evidence="4" id="KW-1185">Reference proteome</keyword>
<keyword evidence="2" id="KW-0812">Transmembrane</keyword>
<dbReference type="InterPro" id="IPR027417">
    <property type="entry name" value="P-loop_NTPase"/>
</dbReference>
<comment type="caution">
    <text evidence="3">The sequence shown here is derived from an EMBL/GenBank/DDBJ whole genome shotgun (WGS) entry which is preliminary data.</text>
</comment>
<dbReference type="RefSeq" id="WP_203890734.1">
    <property type="nucleotide sequence ID" value="NZ_BOOH01000019.1"/>
</dbReference>
<evidence type="ECO:0000256" key="1">
    <source>
        <dbReference type="SAM" id="MobiDB-lite"/>
    </source>
</evidence>